<keyword evidence="1" id="KW-1133">Transmembrane helix</keyword>
<evidence type="ECO:0000313" key="3">
    <source>
        <dbReference type="Proteomes" id="UP000028700"/>
    </source>
</evidence>
<feature type="transmembrane region" description="Helical" evidence="1">
    <location>
        <begin position="76"/>
        <end position="93"/>
    </location>
</feature>
<dbReference type="GO" id="GO:0008233">
    <property type="term" value="F:peptidase activity"/>
    <property type="evidence" value="ECO:0007669"/>
    <property type="project" value="UniProtKB-KW"/>
</dbReference>
<accession>A0A081BK33</accession>
<reference evidence="2" key="1">
    <citation type="journal article" date="2014" name="Genome Announc.">
        <title>Draft Genome Sequence of Lactobacillus oryzae Strain SG293T.</title>
        <authorList>
            <person name="Tanizawa Y."/>
            <person name="Fujisawa T."/>
            <person name="Mochizuki T."/>
            <person name="Kaminuma E."/>
            <person name="Nakamura Y."/>
            <person name="Tohno M."/>
        </authorList>
    </citation>
    <scope>NUCLEOTIDE SEQUENCE [LARGE SCALE GENOMIC DNA]</scope>
    <source>
        <strain evidence="2">SG293</strain>
    </source>
</reference>
<feature type="transmembrane region" description="Helical" evidence="1">
    <location>
        <begin position="215"/>
        <end position="234"/>
    </location>
</feature>
<keyword evidence="2" id="KW-0378">Hydrolase</keyword>
<dbReference type="SUPFAM" id="SSF50156">
    <property type="entry name" value="PDZ domain-like"/>
    <property type="match status" value="1"/>
</dbReference>
<comment type="caution">
    <text evidence="2">The sequence shown here is derived from an EMBL/GenBank/DDBJ whole genome shotgun (WGS) entry which is preliminary data.</text>
</comment>
<feature type="transmembrane region" description="Helical" evidence="1">
    <location>
        <begin position="138"/>
        <end position="155"/>
    </location>
</feature>
<feature type="transmembrane region" description="Helical" evidence="1">
    <location>
        <begin position="100"/>
        <end position="118"/>
    </location>
</feature>
<feature type="transmembrane region" description="Helical" evidence="1">
    <location>
        <begin position="6"/>
        <end position="25"/>
    </location>
</feature>
<protein>
    <submittedName>
        <fullName evidence="2">Trypsin-like serine protease with PDZ domain</fullName>
    </submittedName>
</protein>
<organism evidence="2 3">
    <name type="scientific">Secundilactobacillus oryzae JCM 18671</name>
    <dbReference type="NCBI Taxonomy" id="1291743"/>
    <lineage>
        <taxon>Bacteria</taxon>
        <taxon>Bacillati</taxon>
        <taxon>Bacillota</taxon>
        <taxon>Bacilli</taxon>
        <taxon>Lactobacillales</taxon>
        <taxon>Lactobacillaceae</taxon>
        <taxon>Secundilactobacillus</taxon>
    </lineage>
</organism>
<keyword evidence="2" id="KW-0645">Protease</keyword>
<keyword evidence="1" id="KW-0472">Membrane</keyword>
<dbReference type="eggNOG" id="COG0265">
    <property type="taxonomic scope" value="Bacteria"/>
</dbReference>
<sequence>MNVWWVLLIFICQPVLWIGIIRTWLTANHRITHERKDFRSAVYREKFEIRHLVLWSAGLGILTSIVTVVLGLMVPVEFLVIYEILTAVMLLILPGALLPVGGLILSILAVWALDYFGIDVANQFQLPLGLSLSDTASANYLVLLTIAILLTGFFVSRVGGRYPAPRIFQKRRGKLVAGYPFKELLLIPTIFLVPGDWISSHLAFWPVFQLGHQSVTFLILPLLIGFKLTIFKQIPRIALRAIGRRFLILGGLGGLLIIVNYFVTGIAWYSTAAIAVIYVLIVLRSIWYDRHQRAWYSRVDEGVRLLGIMPNTPAAKMDLTVGDVILDCNHRPVSSETELYEALLLNPTYCHLRVTTRDGQYKITETAIFKDAPHELGLVLFRD</sequence>
<dbReference type="EMBL" id="BBJM01000028">
    <property type="protein sequence ID" value="GAK48401.1"/>
    <property type="molecule type" value="Genomic_DNA"/>
</dbReference>
<feature type="transmembrane region" description="Helical" evidence="1">
    <location>
        <begin position="52"/>
        <end position="70"/>
    </location>
</feature>
<dbReference type="RefSeq" id="WP_034528902.1">
    <property type="nucleotide sequence ID" value="NZ_BBAZ01000027.1"/>
</dbReference>
<dbReference type="InterPro" id="IPR036034">
    <property type="entry name" value="PDZ_sf"/>
</dbReference>
<evidence type="ECO:0000313" key="2">
    <source>
        <dbReference type="EMBL" id="GAK48401.1"/>
    </source>
</evidence>
<feature type="transmembrane region" description="Helical" evidence="1">
    <location>
        <begin position="176"/>
        <end position="195"/>
    </location>
</feature>
<evidence type="ECO:0000256" key="1">
    <source>
        <dbReference type="SAM" id="Phobius"/>
    </source>
</evidence>
<feature type="transmembrane region" description="Helical" evidence="1">
    <location>
        <begin position="246"/>
        <end position="263"/>
    </location>
</feature>
<dbReference type="Gene3D" id="2.30.42.10">
    <property type="match status" value="1"/>
</dbReference>
<dbReference type="AlphaFoldDB" id="A0A081BK33"/>
<dbReference type="OrthoDB" id="198399at2"/>
<gene>
    <name evidence="2" type="ORF">LOSG293_280100</name>
</gene>
<feature type="transmembrane region" description="Helical" evidence="1">
    <location>
        <begin position="269"/>
        <end position="288"/>
    </location>
</feature>
<dbReference type="GO" id="GO:0006508">
    <property type="term" value="P:proteolysis"/>
    <property type="evidence" value="ECO:0007669"/>
    <property type="project" value="UniProtKB-KW"/>
</dbReference>
<keyword evidence="1" id="KW-0812">Transmembrane</keyword>
<proteinExistence type="predicted"/>
<name>A0A081BK33_9LACO</name>
<dbReference type="Proteomes" id="UP000028700">
    <property type="component" value="Unassembled WGS sequence"/>
</dbReference>
<dbReference type="STRING" id="1291743.LOSG293_280100"/>
<keyword evidence="3" id="KW-1185">Reference proteome</keyword>